<comment type="caution">
    <text evidence="2">The sequence shown here is derived from an EMBL/GenBank/DDBJ whole genome shotgun (WGS) entry which is preliminary data.</text>
</comment>
<evidence type="ECO:0000256" key="1">
    <source>
        <dbReference type="SAM" id="MobiDB-lite"/>
    </source>
</evidence>
<organism evidence="2 3">
    <name type="scientific">Prunus dulcis</name>
    <name type="common">Almond</name>
    <name type="synonym">Amygdalus dulcis</name>
    <dbReference type="NCBI Taxonomy" id="3755"/>
    <lineage>
        <taxon>Eukaryota</taxon>
        <taxon>Viridiplantae</taxon>
        <taxon>Streptophyta</taxon>
        <taxon>Embryophyta</taxon>
        <taxon>Tracheophyta</taxon>
        <taxon>Spermatophyta</taxon>
        <taxon>Magnoliopsida</taxon>
        <taxon>eudicotyledons</taxon>
        <taxon>Gunneridae</taxon>
        <taxon>Pentapetalae</taxon>
        <taxon>rosids</taxon>
        <taxon>fabids</taxon>
        <taxon>Rosales</taxon>
        <taxon>Rosaceae</taxon>
        <taxon>Amygdaloideae</taxon>
        <taxon>Amygdaleae</taxon>
        <taxon>Prunus</taxon>
    </lineage>
</organism>
<feature type="region of interest" description="Disordered" evidence="1">
    <location>
        <begin position="78"/>
        <end position="117"/>
    </location>
</feature>
<sequence>MTLFLLLLDSSSPPNPKPTPDFAIPLGSRGSPLEQPISVNNSDSTTLEKKLEVCRRPTEIETKMIAVASEMKKDGAFIGASDGDGGREIGDRVLGESESTTGYGDGVGEDYGGDDED</sequence>
<dbReference type="AlphaFoldDB" id="A0AAD4VJX3"/>
<keyword evidence="3" id="KW-1185">Reference proteome</keyword>
<feature type="compositionally biased region" description="Basic and acidic residues" evidence="1">
    <location>
        <begin position="84"/>
        <end position="95"/>
    </location>
</feature>
<proteinExistence type="predicted"/>
<dbReference type="EMBL" id="JAJFAZ020000006">
    <property type="protein sequence ID" value="KAI5325157.1"/>
    <property type="molecule type" value="Genomic_DNA"/>
</dbReference>
<name>A0AAD4VJX3_PRUDU</name>
<feature type="compositionally biased region" description="Acidic residues" evidence="1">
    <location>
        <begin position="107"/>
        <end position="117"/>
    </location>
</feature>
<gene>
    <name evidence="2" type="ORF">L3X38_034231</name>
</gene>
<evidence type="ECO:0000313" key="3">
    <source>
        <dbReference type="Proteomes" id="UP001054821"/>
    </source>
</evidence>
<evidence type="ECO:0000313" key="2">
    <source>
        <dbReference type="EMBL" id="KAI5325157.1"/>
    </source>
</evidence>
<accession>A0AAD4VJX3</accession>
<reference evidence="2 3" key="1">
    <citation type="journal article" date="2022" name="G3 (Bethesda)">
        <title>Whole-genome sequence and methylome profiling of the almond [Prunus dulcis (Mill.) D.A. Webb] cultivar 'Nonpareil'.</title>
        <authorList>
            <person name="D'Amico-Willman K.M."/>
            <person name="Ouma W.Z."/>
            <person name="Meulia T."/>
            <person name="Sideli G.M."/>
            <person name="Gradziel T.M."/>
            <person name="Fresnedo-Ramirez J."/>
        </authorList>
    </citation>
    <scope>NUCLEOTIDE SEQUENCE [LARGE SCALE GENOMIC DNA]</scope>
    <source>
        <strain evidence="2">Clone GOH B32 T37-40</strain>
    </source>
</reference>
<dbReference type="Proteomes" id="UP001054821">
    <property type="component" value="Chromosome 6"/>
</dbReference>
<protein>
    <submittedName>
        <fullName evidence="2">Uncharacterized protein</fullName>
    </submittedName>
</protein>